<dbReference type="OrthoDB" id="1928532at2759"/>
<proteinExistence type="predicted"/>
<dbReference type="InParanoid" id="A0A1Q3BET8"/>
<gene>
    <name evidence="1" type="ORF">CFOL_v3_09919</name>
</gene>
<keyword evidence="2" id="KW-1185">Reference proteome</keyword>
<dbReference type="Proteomes" id="UP000187406">
    <property type="component" value="Unassembled WGS sequence"/>
</dbReference>
<sequence length="100" mass="10625">MTVAAAAAAAATARIGERSTSKILRPIWRSTTGRRQLSVSLPTPSLRIPTPTPSIRLLRRELSTFLPVHSAIAAACLVSKLPSEATTSAQGRFANYLSPI</sequence>
<dbReference type="EMBL" id="BDDD01000476">
    <property type="protein sequence ID" value="GAV66409.1"/>
    <property type="molecule type" value="Genomic_DNA"/>
</dbReference>
<comment type="caution">
    <text evidence="1">The sequence shown here is derived from an EMBL/GenBank/DDBJ whole genome shotgun (WGS) entry which is preliminary data.</text>
</comment>
<dbReference type="FunCoup" id="A0A1Q3BET8">
    <property type="interactions" value="99"/>
</dbReference>
<accession>A0A1Q3BET8</accession>
<evidence type="ECO:0000313" key="1">
    <source>
        <dbReference type="EMBL" id="GAV66409.1"/>
    </source>
</evidence>
<organism evidence="1 2">
    <name type="scientific">Cephalotus follicularis</name>
    <name type="common">Albany pitcher plant</name>
    <dbReference type="NCBI Taxonomy" id="3775"/>
    <lineage>
        <taxon>Eukaryota</taxon>
        <taxon>Viridiplantae</taxon>
        <taxon>Streptophyta</taxon>
        <taxon>Embryophyta</taxon>
        <taxon>Tracheophyta</taxon>
        <taxon>Spermatophyta</taxon>
        <taxon>Magnoliopsida</taxon>
        <taxon>eudicotyledons</taxon>
        <taxon>Gunneridae</taxon>
        <taxon>Pentapetalae</taxon>
        <taxon>rosids</taxon>
        <taxon>fabids</taxon>
        <taxon>Oxalidales</taxon>
        <taxon>Cephalotaceae</taxon>
        <taxon>Cephalotus</taxon>
    </lineage>
</organism>
<dbReference type="AlphaFoldDB" id="A0A1Q3BET8"/>
<reference evidence="2" key="1">
    <citation type="submission" date="2016-04" db="EMBL/GenBank/DDBJ databases">
        <title>Cephalotus genome sequencing.</title>
        <authorList>
            <person name="Fukushima K."/>
            <person name="Hasebe M."/>
            <person name="Fang X."/>
        </authorList>
    </citation>
    <scope>NUCLEOTIDE SEQUENCE [LARGE SCALE GENOMIC DNA]</scope>
    <source>
        <strain evidence="2">cv. St1</strain>
    </source>
</reference>
<evidence type="ECO:0000313" key="2">
    <source>
        <dbReference type="Proteomes" id="UP000187406"/>
    </source>
</evidence>
<name>A0A1Q3BET8_CEPFO</name>
<protein>
    <submittedName>
        <fullName evidence="1">Uncharacterized protein</fullName>
    </submittedName>
</protein>